<dbReference type="AlphaFoldDB" id="A0A067T3R9"/>
<evidence type="ECO:0000313" key="2">
    <source>
        <dbReference type="Proteomes" id="UP000027222"/>
    </source>
</evidence>
<reference evidence="2" key="1">
    <citation type="journal article" date="2014" name="Proc. Natl. Acad. Sci. U.S.A.">
        <title>Extensive sampling of basidiomycete genomes demonstrates inadequacy of the white-rot/brown-rot paradigm for wood decay fungi.</title>
        <authorList>
            <person name="Riley R."/>
            <person name="Salamov A.A."/>
            <person name="Brown D.W."/>
            <person name="Nagy L.G."/>
            <person name="Floudas D."/>
            <person name="Held B.W."/>
            <person name="Levasseur A."/>
            <person name="Lombard V."/>
            <person name="Morin E."/>
            <person name="Otillar R."/>
            <person name="Lindquist E.A."/>
            <person name="Sun H."/>
            <person name="LaButti K.M."/>
            <person name="Schmutz J."/>
            <person name="Jabbour D."/>
            <person name="Luo H."/>
            <person name="Baker S.E."/>
            <person name="Pisabarro A.G."/>
            <person name="Walton J.D."/>
            <person name="Blanchette R.A."/>
            <person name="Henrissat B."/>
            <person name="Martin F."/>
            <person name="Cullen D."/>
            <person name="Hibbett D.S."/>
            <person name="Grigoriev I.V."/>
        </authorList>
    </citation>
    <scope>NUCLEOTIDE SEQUENCE [LARGE SCALE GENOMIC DNA]</scope>
    <source>
        <strain evidence="2">CBS 339.88</strain>
    </source>
</reference>
<evidence type="ECO:0008006" key="3">
    <source>
        <dbReference type="Google" id="ProtNLM"/>
    </source>
</evidence>
<protein>
    <recommendedName>
        <fullName evidence="3">F-box domain-containing protein</fullName>
    </recommendedName>
</protein>
<proteinExistence type="predicted"/>
<dbReference type="OrthoDB" id="10615365at2759"/>
<keyword evidence="2" id="KW-1185">Reference proteome</keyword>
<accession>A0A067T3R9</accession>
<dbReference type="EMBL" id="KL142377">
    <property type="protein sequence ID" value="KDR76937.1"/>
    <property type="molecule type" value="Genomic_DNA"/>
</dbReference>
<organism evidence="1 2">
    <name type="scientific">Galerina marginata (strain CBS 339.88)</name>
    <dbReference type="NCBI Taxonomy" id="685588"/>
    <lineage>
        <taxon>Eukaryota</taxon>
        <taxon>Fungi</taxon>
        <taxon>Dikarya</taxon>
        <taxon>Basidiomycota</taxon>
        <taxon>Agaricomycotina</taxon>
        <taxon>Agaricomycetes</taxon>
        <taxon>Agaricomycetidae</taxon>
        <taxon>Agaricales</taxon>
        <taxon>Agaricineae</taxon>
        <taxon>Strophariaceae</taxon>
        <taxon>Galerina</taxon>
    </lineage>
</organism>
<evidence type="ECO:0000313" key="1">
    <source>
        <dbReference type="EMBL" id="KDR76937.1"/>
    </source>
</evidence>
<sequence length="540" mass="61722">MNSTNIFDLTFHKAGRGKSELSIFEPEVAPPISMLHDDLLWLIFMVNTEIRPANDAQYDRLQIARRTSQVSRRWREVILQSSSLWGRLIDLNALEGPRRENWRNEVYTRTGNSLLWICGRLSHSGFFFSLMDRDWARVQRLELHQPQFSLSSQGNIDSWKILYRDAPHLQSVSISSRIIPLSPAQPFIPLFADSASLLREFAAVNIKINPRAPWLSNLRSMTLSSPLTIAEMFDTLRMAILLEELVVENIPFHVMIQETSAIPGIPHISLPRLNRLHLSGPINACHSFLGNISPAAGCHLRAEIYQLNTTPDFPSSNEVVNDLSRRILLHWKNLCSVHRPTYLKVISNHHELYLSDSFTKHDSPFYISIVRLLGLRISLLTELSTSSCMSFIQTLHLNIGDISLDLVRPWISLLPSLCSVTELEVNDRTLQFILQYFPDSSLLFPVLHTVRVSQMLMLEGHSQYPFGPYFPFLRTRKAAGSPILVFDLTQTCCPYDMDFLEELTGLLVRWVDKGTVQEYKCGSGQSGVLQFEWAQYRSSE</sequence>
<dbReference type="HOGENOM" id="CLU_030662_0_0_1"/>
<gene>
    <name evidence="1" type="ORF">GALMADRAFT_420002</name>
</gene>
<name>A0A067T3R9_GALM3</name>
<dbReference type="Proteomes" id="UP000027222">
    <property type="component" value="Unassembled WGS sequence"/>
</dbReference>